<dbReference type="Proteomes" id="UP000447873">
    <property type="component" value="Unassembled WGS sequence"/>
</dbReference>
<dbReference type="GO" id="GO:0070628">
    <property type="term" value="F:proteasome binding"/>
    <property type="evidence" value="ECO:0007669"/>
    <property type="project" value="TreeGrafter"/>
</dbReference>
<feature type="compositionally biased region" description="Basic and acidic residues" evidence="7">
    <location>
        <begin position="991"/>
        <end position="1009"/>
    </location>
</feature>
<evidence type="ECO:0000259" key="8">
    <source>
        <dbReference type="PROSITE" id="PS50053"/>
    </source>
</evidence>
<sequence>MDPIPVIVKHQGKKYDVELDPSTTGETFKFQLYSLTGVEPERQKILVKGGQLKDETDLSKLGVKPGHTFMMMGTPSGDSAGMIAKPKEPIRFLEDMTEAEAAQLDSAIPPGLQNLGNTCYLNSTLQTLRAIPELQEELATYRSSNANAPSPFSFAGSAGLAGASSSADITGSLRDLFKQMSQTQEGFPPMMFLNTLRQVFPQFAQKSRDGHGWAQQDAEEAWSQIVSQLRTKLKKPSSSDGGTSGDFIDQFMSGKFDTVMECDEPAAKDGGEEPVKGQDTFFKLNCHIAAETNHLRDGLMAGLKEQIEKKSVVLDRDAVYTKTSRISRLPKYLPVHFMRFDWRRTTNKKAKIMRKVVFPQELDVIEFCTDDLKKMLIPVRDKIREIRKEEEDVERAKKRQKRMKMGEENDQDAGVSKDKKKDAKKDEKKPEAAGSGDVEMPDVEFKTDAQIEAEQAASILSAKKELLTLVDPKLKADVGGNQTGLYELRGVITHQGASADSGHYTAFVKKSGKKDPVTGKVKEEDGKWWWFNDEKVSEVELDRIETLSGGGQSHSALILLYRARGDMNRRCGFSVLTSRKYGVATVWLVATLGQKSSARKVSRKQILDVNVTKACETIITPEAPMALRLQSNLLYGVSRVYDQQCGYVLADAQSAQNTMRTLLKVVRAVNLDSTDGRTRPDTLLLEDDPAFLPDAALMPLLDDILRGSLPPIFDESQLANSLSFDGIPDADGNLILPSSQSASLGGFVLPGADSVSGAPRPSSLFAREDEPMLGLDFDIGFNFDADGELQIGPALGAAQQTPPRGLMPSDGNASARVREEHAVGPAGAGFPGDDAMDGWQHIDDGYDLPPPAAGDLSSDHHRHRSSSVLESSDTAAAPQRRRRDPKVIQADSKIELRSRELLSMNNDYLMNMTNDLVRSHALRISQQAKKNADYWLLGRGLGDVGSGLGHAKAKGPLADMFSGSSLYQWISGSQPEVAGQKRESDPEDTTDSERQKRPRLDEEDQVVRAEPADVGMMDDGYVFQGDDTELARDQPSALEDIHSAMPWNIHSSIRGSSVNRAQAGIPGGSAAGSLSRRGSRMVSASPLVGRGRPTTLEGLPDVDPTSDAALLYSMGAGDFLDEDFERYGPGAAVDTQTAAQSSWQKAALDKESNNFYDFIENAIEQNREAADGAEEGSDKGSVQDIDEVGFEDLLRPEENSIVVAAQGLLHVLTLATKNLIRVRQDVHYGDIRMSLMEVM</sequence>
<dbReference type="PANTHER" id="PTHR43982">
    <property type="entry name" value="UBIQUITIN CARBOXYL-TERMINAL HYDROLASE"/>
    <property type="match status" value="1"/>
</dbReference>
<organism evidence="10 11">
    <name type="scientific">Venturia inaequalis</name>
    <name type="common">Apple scab fungus</name>
    <dbReference type="NCBI Taxonomy" id="5025"/>
    <lineage>
        <taxon>Eukaryota</taxon>
        <taxon>Fungi</taxon>
        <taxon>Dikarya</taxon>
        <taxon>Ascomycota</taxon>
        <taxon>Pezizomycotina</taxon>
        <taxon>Dothideomycetes</taxon>
        <taxon>Pleosporomycetidae</taxon>
        <taxon>Venturiales</taxon>
        <taxon>Venturiaceae</taxon>
        <taxon>Venturia</taxon>
    </lineage>
</organism>
<evidence type="ECO:0000313" key="11">
    <source>
        <dbReference type="Proteomes" id="UP000447873"/>
    </source>
</evidence>
<dbReference type="PROSITE" id="PS50235">
    <property type="entry name" value="USP_3"/>
    <property type="match status" value="1"/>
</dbReference>
<dbReference type="InterPro" id="IPR028889">
    <property type="entry name" value="USP"/>
</dbReference>
<dbReference type="InterPro" id="IPR044635">
    <property type="entry name" value="UBP14-like"/>
</dbReference>
<evidence type="ECO:0000256" key="4">
    <source>
        <dbReference type="ARBA" id="ARBA00022786"/>
    </source>
</evidence>
<name>A0A8H3VGB3_VENIN</name>
<dbReference type="InterPro" id="IPR006910">
    <property type="entry name" value="Rad21_Rec8_N"/>
</dbReference>
<comment type="caution">
    <text evidence="10">The sequence shown here is derived from an EMBL/GenBank/DDBJ whole genome shotgun (WGS) entry which is preliminary data.</text>
</comment>
<dbReference type="SUPFAM" id="SSF54236">
    <property type="entry name" value="Ubiquitin-like"/>
    <property type="match status" value="1"/>
</dbReference>
<dbReference type="AlphaFoldDB" id="A0A8H3VGB3"/>
<keyword evidence="5" id="KW-0378">Hydrolase</keyword>
<feature type="compositionally biased region" description="Basic and acidic residues" evidence="7">
    <location>
        <begin position="415"/>
        <end position="431"/>
    </location>
</feature>
<dbReference type="Gene3D" id="3.10.20.90">
    <property type="entry name" value="Phosphatidylinositol 3-kinase Catalytic Subunit, Chain A, domain 1"/>
    <property type="match status" value="1"/>
</dbReference>
<dbReference type="InterPro" id="IPR038765">
    <property type="entry name" value="Papain-like_cys_pep_sf"/>
</dbReference>
<dbReference type="PROSITE" id="PS00972">
    <property type="entry name" value="USP_1"/>
    <property type="match status" value="1"/>
</dbReference>
<proteinExistence type="predicted"/>
<feature type="region of interest" description="Disordered" evidence="7">
    <location>
        <begin position="1067"/>
        <end position="1102"/>
    </location>
</feature>
<dbReference type="InterPro" id="IPR029071">
    <property type="entry name" value="Ubiquitin-like_domsf"/>
</dbReference>
<dbReference type="CDD" id="cd16104">
    <property type="entry name" value="Ubl_USP14_like"/>
    <property type="match status" value="1"/>
</dbReference>
<dbReference type="EMBL" id="WNWS01000006">
    <property type="protein sequence ID" value="KAE9988559.1"/>
    <property type="molecule type" value="Genomic_DNA"/>
</dbReference>
<feature type="region of interest" description="Disordered" evidence="7">
    <location>
        <begin position="389"/>
        <end position="442"/>
    </location>
</feature>
<feature type="region of interest" description="Disordered" evidence="7">
    <location>
        <begin position="796"/>
        <end position="886"/>
    </location>
</feature>
<reference evidence="10 11" key="1">
    <citation type="submission" date="2018-12" db="EMBL/GenBank/DDBJ databases">
        <title>Venturia inaequalis Genome Resource.</title>
        <authorList>
            <person name="Lichtner F.J."/>
        </authorList>
    </citation>
    <scope>NUCLEOTIDE SEQUENCE [LARGE SCALE GENOMIC DNA]</scope>
    <source>
        <strain evidence="10 11">120213</strain>
    </source>
</reference>
<dbReference type="InterPro" id="IPR000626">
    <property type="entry name" value="Ubiquitin-like_dom"/>
</dbReference>
<accession>A0A8H3VGB3</accession>
<evidence type="ECO:0000313" key="10">
    <source>
        <dbReference type="EMBL" id="KAE9988559.1"/>
    </source>
</evidence>
<comment type="catalytic activity">
    <reaction evidence="1">
        <text>Thiol-dependent hydrolysis of ester, thioester, amide, peptide and isopeptide bonds formed by the C-terminal Gly of ubiquitin (a 76-residue protein attached to proteins as an intracellular targeting signal).</text>
        <dbReference type="EC" id="3.4.19.12"/>
    </reaction>
</comment>
<dbReference type="PANTHER" id="PTHR43982:SF1">
    <property type="entry name" value="UBIQUITIN CARBOXYL-TERMINAL HYDROLASE 14"/>
    <property type="match status" value="1"/>
</dbReference>
<dbReference type="Gene3D" id="3.90.70.10">
    <property type="entry name" value="Cysteine proteinases"/>
    <property type="match status" value="1"/>
</dbReference>
<dbReference type="InterPro" id="IPR001394">
    <property type="entry name" value="Peptidase_C19_UCH"/>
</dbReference>
<evidence type="ECO:0000256" key="2">
    <source>
        <dbReference type="ARBA" id="ARBA00012759"/>
    </source>
</evidence>
<evidence type="ECO:0000256" key="7">
    <source>
        <dbReference type="SAM" id="MobiDB-lite"/>
    </source>
</evidence>
<evidence type="ECO:0000256" key="3">
    <source>
        <dbReference type="ARBA" id="ARBA00022670"/>
    </source>
</evidence>
<dbReference type="Pfam" id="PF04825">
    <property type="entry name" value="Rad21_Rec8_N"/>
    <property type="match status" value="1"/>
</dbReference>
<dbReference type="CDD" id="cd02657">
    <property type="entry name" value="Peptidase_C19A"/>
    <property type="match status" value="1"/>
</dbReference>
<dbReference type="GO" id="GO:0004843">
    <property type="term" value="F:cysteine-type deubiquitinase activity"/>
    <property type="evidence" value="ECO:0007669"/>
    <property type="project" value="UniProtKB-EC"/>
</dbReference>
<feature type="region of interest" description="Disordered" evidence="7">
    <location>
        <begin position="973"/>
        <end position="1009"/>
    </location>
</feature>
<evidence type="ECO:0000256" key="1">
    <source>
        <dbReference type="ARBA" id="ARBA00000707"/>
    </source>
</evidence>
<dbReference type="CDD" id="cd21789">
    <property type="entry name" value="Rad21_Rec8_M_SpRec8p-like"/>
    <property type="match status" value="1"/>
</dbReference>
<dbReference type="EC" id="3.4.19.12" evidence="2"/>
<keyword evidence="6" id="KW-0788">Thiol protease</keyword>
<dbReference type="GO" id="GO:0043161">
    <property type="term" value="P:proteasome-mediated ubiquitin-dependent protein catabolic process"/>
    <property type="evidence" value="ECO:0007669"/>
    <property type="project" value="InterPro"/>
</dbReference>
<dbReference type="SUPFAM" id="SSF54001">
    <property type="entry name" value="Cysteine proteinases"/>
    <property type="match status" value="1"/>
</dbReference>
<evidence type="ECO:0000256" key="6">
    <source>
        <dbReference type="ARBA" id="ARBA00022807"/>
    </source>
</evidence>
<dbReference type="InterPro" id="IPR018200">
    <property type="entry name" value="USP_CS"/>
</dbReference>
<keyword evidence="3" id="KW-0645">Protease</keyword>
<dbReference type="PROSITE" id="PS50053">
    <property type="entry name" value="UBIQUITIN_2"/>
    <property type="match status" value="1"/>
</dbReference>
<dbReference type="GO" id="GO:0016579">
    <property type="term" value="P:protein deubiquitination"/>
    <property type="evidence" value="ECO:0007669"/>
    <property type="project" value="InterPro"/>
</dbReference>
<keyword evidence="4" id="KW-0833">Ubl conjugation pathway</keyword>
<dbReference type="Pfam" id="PF00240">
    <property type="entry name" value="ubiquitin"/>
    <property type="match status" value="1"/>
</dbReference>
<feature type="domain" description="USP" evidence="9">
    <location>
        <begin position="110"/>
        <end position="564"/>
    </location>
</feature>
<evidence type="ECO:0000259" key="9">
    <source>
        <dbReference type="PROSITE" id="PS50235"/>
    </source>
</evidence>
<feature type="domain" description="Ubiquitin-like" evidence="8">
    <location>
        <begin position="4"/>
        <end position="78"/>
    </location>
</feature>
<evidence type="ECO:0000256" key="5">
    <source>
        <dbReference type="ARBA" id="ARBA00022801"/>
    </source>
</evidence>
<dbReference type="GO" id="GO:0061136">
    <property type="term" value="P:regulation of proteasomal protein catabolic process"/>
    <property type="evidence" value="ECO:0007669"/>
    <property type="project" value="TreeGrafter"/>
</dbReference>
<protein>
    <recommendedName>
        <fullName evidence="2">ubiquitinyl hydrolase 1</fullName>
        <ecNumber evidence="2">3.4.19.12</ecNumber>
    </recommendedName>
</protein>
<dbReference type="PROSITE" id="PS00973">
    <property type="entry name" value="USP_2"/>
    <property type="match status" value="1"/>
</dbReference>
<dbReference type="Pfam" id="PF00443">
    <property type="entry name" value="UCH"/>
    <property type="match status" value="1"/>
</dbReference>
<gene>
    <name evidence="10" type="ORF">EG328_009692</name>
</gene>
<dbReference type="SMART" id="SM00213">
    <property type="entry name" value="UBQ"/>
    <property type="match status" value="1"/>
</dbReference>